<proteinExistence type="predicted"/>
<dbReference type="AlphaFoldDB" id="A0A0C9UR82"/>
<evidence type="ECO:0000256" key="1">
    <source>
        <dbReference type="SAM" id="MobiDB-lite"/>
    </source>
</evidence>
<dbReference type="Proteomes" id="UP000054279">
    <property type="component" value="Unassembled WGS sequence"/>
</dbReference>
<gene>
    <name evidence="2" type="ORF">M422DRAFT_271019</name>
</gene>
<keyword evidence="3" id="KW-1185">Reference proteome</keyword>
<dbReference type="EMBL" id="KN837324">
    <property type="protein sequence ID" value="KIJ27785.1"/>
    <property type="molecule type" value="Genomic_DNA"/>
</dbReference>
<dbReference type="HOGENOM" id="CLU_1005327_0_0_1"/>
<feature type="region of interest" description="Disordered" evidence="1">
    <location>
        <begin position="217"/>
        <end position="277"/>
    </location>
</feature>
<feature type="compositionally biased region" description="Polar residues" evidence="1">
    <location>
        <begin position="259"/>
        <end position="271"/>
    </location>
</feature>
<dbReference type="OrthoDB" id="3251571at2759"/>
<sequence length="277" mass="30102">MGESSTPLNRFVLSSRSILDTLFISQNPRRPAYATTTAGSTTTLWTVSTRGKLLEVAKINWVGEAGHSTVLVNGQLMMVENILQKSKGLFKKPTYSFVAGAVQCKWKRGRHSHLSPSNSMTVTGDIASCWICESTIPTSTSTSSSTNGIPRMLAAFVPPQKLAFKAELAVFPNSFDVIDHIVLTAILLVTEKNEWRISQSALSHAALQASLKAEIRGTLPPYTPSDGRYRPPSADNEPPPRPASQQLRRPHSAHAVRPGTSSGAPSNNTIGRFSRHR</sequence>
<evidence type="ECO:0000313" key="3">
    <source>
        <dbReference type="Proteomes" id="UP000054279"/>
    </source>
</evidence>
<organism evidence="2 3">
    <name type="scientific">Sphaerobolus stellatus (strain SS14)</name>
    <dbReference type="NCBI Taxonomy" id="990650"/>
    <lineage>
        <taxon>Eukaryota</taxon>
        <taxon>Fungi</taxon>
        <taxon>Dikarya</taxon>
        <taxon>Basidiomycota</taxon>
        <taxon>Agaricomycotina</taxon>
        <taxon>Agaricomycetes</taxon>
        <taxon>Phallomycetidae</taxon>
        <taxon>Geastrales</taxon>
        <taxon>Sphaerobolaceae</taxon>
        <taxon>Sphaerobolus</taxon>
    </lineage>
</organism>
<protein>
    <submittedName>
        <fullName evidence="2">Uncharacterized protein</fullName>
    </submittedName>
</protein>
<evidence type="ECO:0000313" key="2">
    <source>
        <dbReference type="EMBL" id="KIJ27785.1"/>
    </source>
</evidence>
<accession>A0A0C9UR82</accession>
<name>A0A0C9UR82_SPHS4</name>
<reference evidence="2 3" key="1">
    <citation type="submission" date="2014-06" db="EMBL/GenBank/DDBJ databases">
        <title>Evolutionary Origins and Diversification of the Mycorrhizal Mutualists.</title>
        <authorList>
            <consortium name="DOE Joint Genome Institute"/>
            <consortium name="Mycorrhizal Genomics Consortium"/>
            <person name="Kohler A."/>
            <person name="Kuo A."/>
            <person name="Nagy L.G."/>
            <person name="Floudas D."/>
            <person name="Copeland A."/>
            <person name="Barry K.W."/>
            <person name="Cichocki N."/>
            <person name="Veneault-Fourrey C."/>
            <person name="LaButti K."/>
            <person name="Lindquist E.A."/>
            <person name="Lipzen A."/>
            <person name="Lundell T."/>
            <person name="Morin E."/>
            <person name="Murat C."/>
            <person name="Riley R."/>
            <person name="Ohm R."/>
            <person name="Sun H."/>
            <person name="Tunlid A."/>
            <person name="Henrissat B."/>
            <person name="Grigoriev I.V."/>
            <person name="Hibbett D.S."/>
            <person name="Martin F."/>
        </authorList>
    </citation>
    <scope>NUCLEOTIDE SEQUENCE [LARGE SCALE GENOMIC DNA]</scope>
    <source>
        <strain evidence="2 3">SS14</strain>
    </source>
</reference>